<dbReference type="PANTHER" id="PTHR43201:SF5">
    <property type="entry name" value="MEDIUM-CHAIN ACYL-COA LIGASE ACSF2, MITOCHONDRIAL"/>
    <property type="match status" value="1"/>
</dbReference>
<evidence type="ECO:0000259" key="3">
    <source>
        <dbReference type="Pfam" id="PF00501"/>
    </source>
</evidence>
<dbReference type="STRING" id="930152.SAMN05216565_102488"/>
<dbReference type="CDD" id="cd04433">
    <property type="entry name" value="AFD_class_I"/>
    <property type="match status" value="1"/>
</dbReference>
<dbReference type="NCBIfam" id="NF006167">
    <property type="entry name" value="PRK08308.1"/>
    <property type="match status" value="1"/>
</dbReference>
<dbReference type="Gene3D" id="3.40.50.12780">
    <property type="entry name" value="N-terminal domain of ligase-like"/>
    <property type="match status" value="1"/>
</dbReference>
<dbReference type="GO" id="GO:0031956">
    <property type="term" value="F:medium-chain fatty acid-CoA ligase activity"/>
    <property type="evidence" value="ECO:0007669"/>
    <property type="project" value="TreeGrafter"/>
</dbReference>
<dbReference type="Pfam" id="PF13193">
    <property type="entry name" value="AMP-binding_C"/>
    <property type="match status" value="1"/>
</dbReference>
<keyword evidence="6" id="KW-1185">Reference proteome</keyword>
<evidence type="ECO:0000313" key="5">
    <source>
        <dbReference type="EMBL" id="SDP35427.1"/>
    </source>
</evidence>
<organism evidence="5 6">
    <name type="scientific">Litchfieldia salsa</name>
    <dbReference type="NCBI Taxonomy" id="930152"/>
    <lineage>
        <taxon>Bacteria</taxon>
        <taxon>Bacillati</taxon>
        <taxon>Bacillota</taxon>
        <taxon>Bacilli</taxon>
        <taxon>Bacillales</taxon>
        <taxon>Bacillaceae</taxon>
        <taxon>Litchfieldia</taxon>
    </lineage>
</organism>
<dbReference type="SUPFAM" id="SSF56801">
    <property type="entry name" value="Acetyl-CoA synthetase-like"/>
    <property type="match status" value="1"/>
</dbReference>
<name>A0A1H0S1D5_9BACI</name>
<evidence type="ECO:0000313" key="6">
    <source>
        <dbReference type="Proteomes" id="UP000199159"/>
    </source>
</evidence>
<dbReference type="AlphaFoldDB" id="A0A1H0S1D5"/>
<keyword evidence="2" id="KW-0436">Ligase</keyword>
<dbReference type="Pfam" id="PF00501">
    <property type="entry name" value="AMP-binding"/>
    <property type="match status" value="1"/>
</dbReference>
<dbReference type="PROSITE" id="PS00455">
    <property type="entry name" value="AMP_BINDING"/>
    <property type="match status" value="1"/>
</dbReference>
<dbReference type="OrthoDB" id="9803968at2"/>
<accession>A0A1H0S1D5</accession>
<proteinExistence type="inferred from homology"/>
<dbReference type="EMBL" id="FNJU01000002">
    <property type="protein sequence ID" value="SDP35427.1"/>
    <property type="molecule type" value="Genomic_DNA"/>
</dbReference>
<feature type="domain" description="AMP-dependent synthetase/ligase" evidence="3">
    <location>
        <begin position="108"/>
        <end position="284"/>
    </location>
</feature>
<feature type="domain" description="AMP-binding enzyme C-terminal" evidence="4">
    <location>
        <begin position="328"/>
        <end position="401"/>
    </location>
</feature>
<dbReference type="InterPro" id="IPR025110">
    <property type="entry name" value="AMP-bd_C"/>
</dbReference>
<reference evidence="6" key="1">
    <citation type="submission" date="2016-10" db="EMBL/GenBank/DDBJ databases">
        <authorList>
            <person name="Varghese N."/>
            <person name="Submissions S."/>
        </authorList>
    </citation>
    <scope>NUCLEOTIDE SEQUENCE [LARGE SCALE GENOMIC DNA]</scope>
    <source>
        <strain evidence="6">IBRC-M10078</strain>
    </source>
</reference>
<protein>
    <submittedName>
        <fullName evidence="5">Fatty-acyl-CoA synthase</fullName>
    </submittedName>
</protein>
<evidence type="ECO:0000259" key="4">
    <source>
        <dbReference type="Pfam" id="PF13193"/>
    </source>
</evidence>
<dbReference type="InterPro" id="IPR045851">
    <property type="entry name" value="AMP-bd_C_sf"/>
</dbReference>
<comment type="similarity">
    <text evidence="1">Belongs to the ATP-dependent AMP-binding enzyme family.</text>
</comment>
<dbReference type="InterPro" id="IPR020845">
    <property type="entry name" value="AMP-binding_CS"/>
</dbReference>
<evidence type="ECO:0000256" key="2">
    <source>
        <dbReference type="ARBA" id="ARBA00022598"/>
    </source>
</evidence>
<dbReference type="PANTHER" id="PTHR43201">
    <property type="entry name" value="ACYL-COA SYNTHETASE"/>
    <property type="match status" value="1"/>
</dbReference>
<gene>
    <name evidence="5" type="ORF">SAMN05216565_102488</name>
</gene>
<dbReference type="InterPro" id="IPR042099">
    <property type="entry name" value="ANL_N_sf"/>
</dbReference>
<dbReference type="RefSeq" id="WP_090851012.1">
    <property type="nucleotide sequence ID" value="NZ_FNJU01000002.1"/>
</dbReference>
<sequence length="412" mass="46381">MFYVNDQYYTLKDLETQYRLFEEIPSLRDCKNHRLAVCLSDAFQWLALCLYLREKGASVLPIHPSTPKGGAIRMAMSASRDLLLFQTLDSVIELTSTSVEHETVGGLIQMSSGTTGEPKLIERTWSSIEEELQGYVTSLSINRGTPSIVACPITHSYGLISGVLACLKRGVEPIIITNMNPKYLIKKLKQYPKHILYATPTLLHTLSRLMNPSEKLDCVMTSGTLMPLKWLNLISNASKRVLQQYGCSEAGCVAIRHDVKDPNEMGVPLPHLKVEAGVVDLPGEIVIHTSEKIIYTRDLGYIKEGILVFLSRIDDTINVAGLNVYPQEVENVLMDEPRITEAVVYKIKNELSGERVCALYVSNDLIEESELRDWCSRFLAPHQIPILFRQVEEIDKLQNGKISRKQLSGLYR</sequence>
<dbReference type="Gene3D" id="3.30.300.30">
    <property type="match status" value="1"/>
</dbReference>
<dbReference type="GO" id="GO:0006631">
    <property type="term" value="P:fatty acid metabolic process"/>
    <property type="evidence" value="ECO:0007669"/>
    <property type="project" value="TreeGrafter"/>
</dbReference>
<dbReference type="InterPro" id="IPR000873">
    <property type="entry name" value="AMP-dep_synth/lig_dom"/>
</dbReference>
<dbReference type="Proteomes" id="UP000199159">
    <property type="component" value="Unassembled WGS sequence"/>
</dbReference>
<evidence type="ECO:0000256" key="1">
    <source>
        <dbReference type="ARBA" id="ARBA00006432"/>
    </source>
</evidence>